<evidence type="ECO:0000256" key="3">
    <source>
        <dbReference type="ARBA" id="ARBA00023098"/>
    </source>
</evidence>
<keyword evidence="3" id="KW-0443">Lipid metabolism</keyword>
<evidence type="ECO:0000256" key="6">
    <source>
        <dbReference type="SAM" id="MobiDB-lite"/>
    </source>
</evidence>
<dbReference type="Proteomes" id="UP001224775">
    <property type="component" value="Unassembled WGS sequence"/>
</dbReference>
<comment type="caution">
    <text evidence="8">The sequence shown here is derived from an EMBL/GenBank/DDBJ whole genome shotgun (WGS) entry which is preliminary data.</text>
</comment>
<dbReference type="PANTHER" id="PTHR43856">
    <property type="entry name" value="CARDIOLIPIN HYDROLASE"/>
    <property type="match status" value="1"/>
</dbReference>
<sequence>MRLRSESNDISVHAIAGTRVVILGLNLMLKDDESGDSSPSATLSAMMSDLTVAEDANGADRAATESSLPEKNGQPPSHDMLVGFAIDRRDISSGKSTSLNFDGRPIQKFHYGDYTVVPGHQYEYSVRRMIKAPSRSRYSFFSRPKYVAVGSPLVVTVTTEDPSTAKHGIYFNRGAAGSQAYAEKFGEFRKWHRVNKYGTPHWTSTINPLTIPDPAKKKEACAWLSRGLEEALLEFISQAKDSSWQLRVTAYEFTHKEVIHAFAAAVERGVDVKIIHHVKGSHRPKTRYNDVVKDKDGKVVKEWVPDKTTSDTQRAIDAVGFQSLDHARIWHHDTFIERHTSSIMHNKFIILLRDGTPVELWTGSTNFTESAFYGQSNVGHIVRDEGVAQQYLAYWNKLALDPPGRSKRHSASSHDEEDAVPMDEINEQLQPDPAGAQPHDSITVFFSPRKTSDLLDWYADRMGDATDSVHFTAAFGVSQPLAHVLNHDGKPSPSHEVGVRRSPRIARRIKTDDKLLRYILLDSQPSEHSSEKSRASAEKKGRGNEYCDYFDFKKLKSNRIAYGAVLSGRKEGVEDVAPSSEHSEALTGLSTFVDFVHTKFMMIDVLTDNPTIITGSANFSIASTEQNDENMLVIQGDTAVADVYFTEFMRLFDHFFSRDKRNESLGKGSKSPRAWIDVVEDDSWMKPFFDPSHQLFRERVLLS</sequence>
<dbReference type="Pfam" id="PF13091">
    <property type="entry name" value="PLDc_2"/>
    <property type="match status" value="2"/>
</dbReference>
<dbReference type="InterPro" id="IPR025202">
    <property type="entry name" value="PLD-like_dom"/>
</dbReference>
<evidence type="ECO:0000256" key="2">
    <source>
        <dbReference type="ARBA" id="ARBA00022963"/>
    </source>
</evidence>
<protein>
    <recommendedName>
        <fullName evidence="5">Mitochondrial cardiolipin hydrolase</fullName>
    </recommendedName>
</protein>
<dbReference type="GO" id="GO:0005739">
    <property type="term" value="C:mitochondrion"/>
    <property type="evidence" value="ECO:0007669"/>
    <property type="project" value="TreeGrafter"/>
</dbReference>
<evidence type="ECO:0000313" key="8">
    <source>
        <dbReference type="EMBL" id="KAK1747243.1"/>
    </source>
</evidence>
<evidence type="ECO:0000259" key="7">
    <source>
        <dbReference type="PROSITE" id="PS50035"/>
    </source>
</evidence>
<dbReference type="GO" id="GO:0016042">
    <property type="term" value="P:lipid catabolic process"/>
    <property type="evidence" value="ECO:0007669"/>
    <property type="project" value="UniProtKB-KW"/>
</dbReference>
<dbReference type="GO" id="GO:0016891">
    <property type="term" value="F:RNA endonuclease activity producing 5'-phosphomonoesters, hydrolytic mechanism"/>
    <property type="evidence" value="ECO:0007669"/>
    <property type="project" value="TreeGrafter"/>
</dbReference>
<keyword evidence="1" id="KW-0378">Hydrolase</keyword>
<organism evidence="8 9">
    <name type="scientific">Skeletonema marinoi</name>
    <dbReference type="NCBI Taxonomy" id="267567"/>
    <lineage>
        <taxon>Eukaryota</taxon>
        <taxon>Sar</taxon>
        <taxon>Stramenopiles</taxon>
        <taxon>Ochrophyta</taxon>
        <taxon>Bacillariophyta</taxon>
        <taxon>Coscinodiscophyceae</taxon>
        <taxon>Thalassiosirophycidae</taxon>
        <taxon>Thalassiosirales</taxon>
        <taxon>Skeletonemataceae</taxon>
        <taxon>Skeletonema</taxon>
        <taxon>Skeletonema marinoi-dohrnii complex</taxon>
    </lineage>
</organism>
<comment type="similarity">
    <text evidence="4">Belongs to the phospholipase D family. MitoPLD/Zucchini subfamily.</text>
</comment>
<name>A0AAD8YJP5_9STRA</name>
<feature type="region of interest" description="Disordered" evidence="6">
    <location>
        <begin position="57"/>
        <end position="79"/>
    </location>
</feature>
<dbReference type="SUPFAM" id="SSF56024">
    <property type="entry name" value="Phospholipase D/nuclease"/>
    <property type="match status" value="2"/>
</dbReference>
<feature type="domain" description="PLD phosphodiesterase" evidence="7">
    <location>
        <begin position="592"/>
        <end position="623"/>
    </location>
</feature>
<dbReference type="InterPro" id="IPR051406">
    <property type="entry name" value="PLD_domain"/>
</dbReference>
<evidence type="ECO:0000256" key="5">
    <source>
        <dbReference type="ARBA" id="ARBA00040549"/>
    </source>
</evidence>
<evidence type="ECO:0000256" key="1">
    <source>
        <dbReference type="ARBA" id="ARBA00022801"/>
    </source>
</evidence>
<accession>A0AAD8YJP5</accession>
<dbReference type="CDD" id="cd09172">
    <property type="entry name" value="PLDc_Nuc_like_unchar1_1"/>
    <property type="match status" value="1"/>
</dbReference>
<dbReference type="PANTHER" id="PTHR43856:SF1">
    <property type="entry name" value="MITOCHONDRIAL CARDIOLIPIN HYDROLASE"/>
    <property type="match status" value="1"/>
</dbReference>
<dbReference type="AlphaFoldDB" id="A0AAD8YJP5"/>
<keyword evidence="2" id="KW-0442">Lipid degradation</keyword>
<dbReference type="PROSITE" id="PS50035">
    <property type="entry name" value="PLD"/>
    <property type="match status" value="1"/>
</dbReference>
<dbReference type="Gene3D" id="3.30.870.10">
    <property type="entry name" value="Endonuclease Chain A"/>
    <property type="match status" value="2"/>
</dbReference>
<dbReference type="EMBL" id="JATAAI010000003">
    <property type="protein sequence ID" value="KAK1747243.1"/>
    <property type="molecule type" value="Genomic_DNA"/>
</dbReference>
<gene>
    <name evidence="8" type="ORF">QTG54_002587</name>
</gene>
<proteinExistence type="inferred from homology"/>
<evidence type="ECO:0000256" key="4">
    <source>
        <dbReference type="ARBA" id="ARBA00038012"/>
    </source>
</evidence>
<reference evidence="8" key="1">
    <citation type="submission" date="2023-06" db="EMBL/GenBank/DDBJ databases">
        <title>Survivors Of The Sea: Transcriptome response of Skeletonema marinoi to long-term dormancy.</title>
        <authorList>
            <person name="Pinder M.I.M."/>
            <person name="Kourtchenko O."/>
            <person name="Robertson E.K."/>
            <person name="Larsson T."/>
            <person name="Maumus F."/>
            <person name="Osuna-Cruz C.M."/>
            <person name="Vancaester E."/>
            <person name="Stenow R."/>
            <person name="Vandepoele K."/>
            <person name="Ploug H."/>
            <person name="Bruchert V."/>
            <person name="Godhe A."/>
            <person name="Topel M."/>
        </authorList>
    </citation>
    <scope>NUCLEOTIDE SEQUENCE</scope>
    <source>
        <strain evidence="8">R05AC</strain>
    </source>
</reference>
<evidence type="ECO:0000313" key="9">
    <source>
        <dbReference type="Proteomes" id="UP001224775"/>
    </source>
</evidence>
<dbReference type="InterPro" id="IPR001736">
    <property type="entry name" value="PLipase_D/transphosphatidylase"/>
</dbReference>
<keyword evidence="9" id="KW-1185">Reference proteome</keyword>